<keyword evidence="2" id="KW-1185">Reference proteome</keyword>
<dbReference type="Proteomes" id="UP000017559">
    <property type="component" value="Unassembled WGS sequence"/>
</dbReference>
<accession>V2X6F5</accession>
<protein>
    <submittedName>
        <fullName evidence="1">Uncharacterized protein</fullName>
    </submittedName>
</protein>
<organism evidence="1 2">
    <name type="scientific">Moniliophthora roreri (strain MCA 2997)</name>
    <name type="common">Cocoa frosty pod rot fungus</name>
    <name type="synonym">Crinipellis roreri</name>
    <dbReference type="NCBI Taxonomy" id="1381753"/>
    <lineage>
        <taxon>Eukaryota</taxon>
        <taxon>Fungi</taxon>
        <taxon>Dikarya</taxon>
        <taxon>Basidiomycota</taxon>
        <taxon>Agaricomycotina</taxon>
        <taxon>Agaricomycetes</taxon>
        <taxon>Agaricomycetidae</taxon>
        <taxon>Agaricales</taxon>
        <taxon>Marasmiineae</taxon>
        <taxon>Marasmiaceae</taxon>
        <taxon>Moniliophthora</taxon>
    </lineage>
</organism>
<dbReference type="AlphaFoldDB" id="V2X6F5"/>
<evidence type="ECO:0000313" key="2">
    <source>
        <dbReference type="Proteomes" id="UP000017559"/>
    </source>
</evidence>
<dbReference type="HOGENOM" id="CLU_2400172_0_0_1"/>
<comment type="caution">
    <text evidence="1">The sequence shown here is derived from an EMBL/GenBank/DDBJ whole genome shotgun (WGS) entry which is preliminary data.</text>
</comment>
<dbReference type="KEGG" id="mrr:Moror_14223"/>
<evidence type="ECO:0000313" key="1">
    <source>
        <dbReference type="EMBL" id="ESK94728.1"/>
    </source>
</evidence>
<sequence length="93" mass="10300">MAQAPLSSVHDYFNKNAKACESHSELLLPKTTRKAANATLAWLEEHYSGTVEDSQIDSQAWLADEYAKSGADMFVETGKRGVNVKPNYIANMH</sequence>
<gene>
    <name evidence="1" type="ORF">Moror_14223</name>
</gene>
<reference evidence="1 2" key="1">
    <citation type="journal article" date="2014" name="BMC Genomics">
        <title>Genome and secretome analysis of the hemibiotrophic fungal pathogen, Moniliophthora roreri, which causes frosty pod rot disease of cacao: mechanisms of the biotrophic and necrotrophic phases.</title>
        <authorList>
            <person name="Meinhardt L.W."/>
            <person name="Costa G.G.L."/>
            <person name="Thomazella D.P.T."/>
            <person name="Teixeira P.J.P.L."/>
            <person name="Carazzolle M.F."/>
            <person name="Schuster S.C."/>
            <person name="Carlson J.E."/>
            <person name="Guiltinan M.J."/>
            <person name="Mieczkowski P."/>
            <person name="Farmer A."/>
            <person name="Ramaraj T."/>
            <person name="Crozier J."/>
            <person name="Davis R.E."/>
            <person name="Shao J."/>
            <person name="Melnick R.L."/>
            <person name="Pereira G.A.G."/>
            <person name="Bailey B.A."/>
        </authorList>
    </citation>
    <scope>NUCLEOTIDE SEQUENCE [LARGE SCALE GENOMIC DNA]</scope>
    <source>
        <strain evidence="1 2">MCA 2997</strain>
    </source>
</reference>
<name>V2X6F5_MONRO</name>
<proteinExistence type="predicted"/>
<dbReference type="EMBL" id="AWSO01000122">
    <property type="protein sequence ID" value="ESK94728.1"/>
    <property type="molecule type" value="Genomic_DNA"/>
</dbReference>